<keyword evidence="4" id="KW-0479">Metal-binding</keyword>
<dbReference type="AlphaFoldDB" id="A0A9D1UYX4"/>
<dbReference type="Proteomes" id="UP000824202">
    <property type="component" value="Unassembled WGS sequence"/>
</dbReference>
<dbReference type="SFLD" id="SFLDG01017">
    <property type="entry name" value="Polyprenyl_Transferase_Like"/>
    <property type="match status" value="1"/>
</dbReference>
<organism evidence="7 8">
    <name type="scientific">Candidatus Odoribacter faecigallinarum</name>
    <dbReference type="NCBI Taxonomy" id="2838706"/>
    <lineage>
        <taxon>Bacteria</taxon>
        <taxon>Pseudomonadati</taxon>
        <taxon>Bacteroidota</taxon>
        <taxon>Bacteroidia</taxon>
        <taxon>Bacteroidales</taxon>
        <taxon>Odoribacteraceae</taxon>
        <taxon>Odoribacter</taxon>
    </lineage>
</organism>
<evidence type="ECO:0000313" key="7">
    <source>
        <dbReference type="EMBL" id="HIX03065.1"/>
    </source>
</evidence>
<keyword evidence="5" id="KW-0460">Magnesium</keyword>
<dbReference type="Pfam" id="PF00348">
    <property type="entry name" value="polyprenyl_synt"/>
    <property type="match status" value="1"/>
</dbReference>
<evidence type="ECO:0000256" key="6">
    <source>
        <dbReference type="RuleBase" id="RU004466"/>
    </source>
</evidence>
<dbReference type="SFLD" id="SFLDS00005">
    <property type="entry name" value="Isoprenoid_Synthase_Type_I"/>
    <property type="match status" value="1"/>
</dbReference>
<sequence>MYTIQELRDCIKAELDRQAYMEEPYSLFEPIKYMMEDGGKRLRPVLALMAYNLYGDDLSKVLKSAIGIEIFHNYTLLHDDVMDNAELRRGRLTVQKKWNNNVAILSGDAAAITAYKYIETVEDPYLRQVINYFNTMAMDICKGQQYDMEFETQDDVTEEEYIHMIYLKTAVLIGGSIRHGALIAGAPKHEHDALYDFGCHLGLMFQLQDDYLDVYGDTAEFGKKIGGDILCNKKTYLLIKAQELASGEDKALLHDWMQRKDYDPAEKIRAVTEIYNCAGVPEAVQEKIEYYVEKSRAALDKVEVPEERKVYFREIIDAIGDRKK</sequence>
<name>A0A9D1UYX4_9BACT</name>
<dbReference type="SUPFAM" id="SSF48576">
    <property type="entry name" value="Terpenoid synthases"/>
    <property type="match status" value="1"/>
</dbReference>
<evidence type="ECO:0000256" key="2">
    <source>
        <dbReference type="ARBA" id="ARBA00006706"/>
    </source>
</evidence>
<dbReference type="InterPro" id="IPR008949">
    <property type="entry name" value="Isoprenoid_synthase_dom_sf"/>
</dbReference>
<evidence type="ECO:0000313" key="8">
    <source>
        <dbReference type="Proteomes" id="UP000824202"/>
    </source>
</evidence>
<dbReference type="GO" id="GO:0046872">
    <property type="term" value="F:metal ion binding"/>
    <property type="evidence" value="ECO:0007669"/>
    <property type="project" value="UniProtKB-KW"/>
</dbReference>
<evidence type="ECO:0000256" key="4">
    <source>
        <dbReference type="ARBA" id="ARBA00022723"/>
    </source>
</evidence>
<evidence type="ECO:0000256" key="3">
    <source>
        <dbReference type="ARBA" id="ARBA00022679"/>
    </source>
</evidence>
<evidence type="ECO:0000256" key="5">
    <source>
        <dbReference type="ARBA" id="ARBA00022842"/>
    </source>
</evidence>
<gene>
    <name evidence="7" type="ORF">H9863_02970</name>
</gene>
<dbReference type="GO" id="GO:0008299">
    <property type="term" value="P:isoprenoid biosynthetic process"/>
    <property type="evidence" value="ECO:0007669"/>
    <property type="project" value="InterPro"/>
</dbReference>
<proteinExistence type="inferred from homology"/>
<comment type="cofactor">
    <cofactor evidence="1">
        <name>Mg(2+)</name>
        <dbReference type="ChEBI" id="CHEBI:18420"/>
    </cofactor>
</comment>
<dbReference type="PANTHER" id="PTHR12001:SF85">
    <property type="entry name" value="SHORT CHAIN ISOPRENYL DIPHOSPHATE SYNTHASE"/>
    <property type="match status" value="1"/>
</dbReference>
<evidence type="ECO:0000256" key="1">
    <source>
        <dbReference type="ARBA" id="ARBA00001946"/>
    </source>
</evidence>
<reference evidence="7" key="2">
    <citation type="submission" date="2021-04" db="EMBL/GenBank/DDBJ databases">
        <authorList>
            <person name="Gilroy R."/>
        </authorList>
    </citation>
    <scope>NUCLEOTIDE SEQUENCE</scope>
    <source>
        <strain evidence="7">23274</strain>
    </source>
</reference>
<comment type="similarity">
    <text evidence="2 6">Belongs to the FPP/GGPP synthase family.</text>
</comment>
<keyword evidence="3 6" id="KW-0808">Transferase</keyword>
<dbReference type="PROSITE" id="PS00444">
    <property type="entry name" value="POLYPRENYL_SYNTHASE_2"/>
    <property type="match status" value="1"/>
</dbReference>
<protein>
    <submittedName>
        <fullName evidence="7">Polyprenyl synthetase family protein</fullName>
    </submittedName>
</protein>
<dbReference type="PANTHER" id="PTHR12001">
    <property type="entry name" value="GERANYLGERANYL PYROPHOSPHATE SYNTHASE"/>
    <property type="match status" value="1"/>
</dbReference>
<dbReference type="InterPro" id="IPR033749">
    <property type="entry name" value="Polyprenyl_synt_CS"/>
</dbReference>
<dbReference type="EMBL" id="DXFT01000058">
    <property type="protein sequence ID" value="HIX03065.1"/>
    <property type="molecule type" value="Genomic_DNA"/>
</dbReference>
<dbReference type="GO" id="GO:0004659">
    <property type="term" value="F:prenyltransferase activity"/>
    <property type="evidence" value="ECO:0007669"/>
    <property type="project" value="InterPro"/>
</dbReference>
<reference evidence="7" key="1">
    <citation type="journal article" date="2021" name="PeerJ">
        <title>Extensive microbial diversity within the chicken gut microbiome revealed by metagenomics and culture.</title>
        <authorList>
            <person name="Gilroy R."/>
            <person name="Ravi A."/>
            <person name="Getino M."/>
            <person name="Pursley I."/>
            <person name="Horton D.L."/>
            <person name="Alikhan N.F."/>
            <person name="Baker D."/>
            <person name="Gharbi K."/>
            <person name="Hall N."/>
            <person name="Watson M."/>
            <person name="Adriaenssens E.M."/>
            <person name="Foster-Nyarko E."/>
            <person name="Jarju S."/>
            <person name="Secka A."/>
            <person name="Antonio M."/>
            <person name="Oren A."/>
            <person name="Chaudhuri R.R."/>
            <person name="La Ragione R."/>
            <person name="Hildebrand F."/>
            <person name="Pallen M.J."/>
        </authorList>
    </citation>
    <scope>NUCLEOTIDE SEQUENCE</scope>
    <source>
        <strain evidence="7">23274</strain>
    </source>
</reference>
<dbReference type="InterPro" id="IPR000092">
    <property type="entry name" value="Polyprenyl_synt"/>
</dbReference>
<accession>A0A9D1UYX4</accession>
<dbReference type="PROSITE" id="PS00723">
    <property type="entry name" value="POLYPRENYL_SYNTHASE_1"/>
    <property type="match status" value="1"/>
</dbReference>
<comment type="caution">
    <text evidence="7">The sequence shown here is derived from an EMBL/GenBank/DDBJ whole genome shotgun (WGS) entry which is preliminary data.</text>
</comment>
<dbReference type="Gene3D" id="1.10.600.10">
    <property type="entry name" value="Farnesyl Diphosphate Synthase"/>
    <property type="match status" value="1"/>
</dbReference>
<dbReference type="CDD" id="cd00685">
    <property type="entry name" value="Trans_IPPS_HT"/>
    <property type="match status" value="1"/>
</dbReference>